<evidence type="ECO:0000313" key="4">
    <source>
        <dbReference type="EMBL" id="EKF61695.1"/>
    </source>
</evidence>
<proteinExistence type="inferred from homology"/>
<dbReference type="PRINTS" id="PR00081">
    <property type="entry name" value="GDHRDH"/>
</dbReference>
<dbReference type="InterPro" id="IPR002347">
    <property type="entry name" value="SDR_fam"/>
</dbReference>
<dbReference type="PANTHER" id="PTHR43976">
    <property type="entry name" value="SHORT CHAIN DEHYDROGENASE"/>
    <property type="match status" value="1"/>
</dbReference>
<gene>
    <name evidence="4" type="ORF">QWE_00795</name>
</gene>
<sequence>MNTILITGSSSGFGLETARYFLDRNWNVIATMRTPRADLLPKSERLHIIALDVTDAQSIARAVRDAGPIDALVNNAGAGLMGALEGVSLDDTRQIFELNTFGTMAMTQAVLPGFRRRNSGVVVNVSSAVTLKPFPMLSAYTASKAAIEAFSENLALEVEPFGVRVRIVIPGRAPQTSFSATARARSQNGIPEAYADFAKQVFSKASQEPGEVTSASDVAEAVWRAVTDGSSPVRIAAGSDAVSLFAKEALNTG</sequence>
<dbReference type="SUPFAM" id="SSF51735">
    <property type="entry name" value="NAD(P)-binding Rossmann-fold domains"/>
    <property type="match status" value="1"/>
</dbReference>
<dbReference type="AlphaFoldDB" id="K2Q962"/>
<keyword evidence="5" id="KW-1185">Reference proteome</keyword>
<dbReference type="GO" id="GO:0016491">
    <property type="term" value="F:oxidoreductase activity"/>
    <property type="evidence" value="ECO:0007669"/>
    <property type="project" value="UniProtKB-KW"/>
</dbReference>
<dbReference type="PROSITE" id="PS00061">
    <property type="entry name" value="ADH_SHORT"/>
    <property type="match status" value="1"/>
</dbReference>
<dbReference type="CDD" id="cd05374">
    <property type="entry name" value="17beta-HSD-like_SDR_c"/>
    <property type="match status" value="1"/>
</dbReference>
<evidence type="ECO:0000256" key="1">
    <source>
        <dbReference type="ARBA" id="ARBA00006484"/>
    </source>
</evidence>
<evidence type="ECO:0000256" key="3">
    <source>
        <dbReference type="RuleBase" id="RU000363"/>
    </source>
</evidence>
<dbReference type="PRINTS" id="PR00080">
    <property type="entry name" value="SDRFAMILY"/>
</dbReference>
<dbReference type="RefSeq" id="WP_006724150.1">
    <property type="nucleotide sequence ID" value="NZ_ALJF01000001.1"/>
</dbReference>
<organism evidence="4 5">
    <name type="scientific">Agrobacterium albertimagni AOL15</name>
    <dbReference type="NCBI Taxonomy" id="1156935"/>
    <lineage>
        <taxon>Bacteria</taxon>
        <taxon>Pseudomonadati</taxon>
        <taxon>Pseudomonadota</taxon>
        <taxon>Alphaproteobacteria</taxon>
        <taxon>Hyphomicrobiales</taxon>
        <taxon>Rhizobiaceae</taxon>
        <taxon>Rhizobium/Agrobacterium group</taxon>
        <taxon>Agrobacterium</taxon>
    </lineage>
</organism>
<dbReference type="EMBL" id="ALJF01000001">
    <property type="protein sequence ID" value="EKF61695.1"/>
    <property type="molecule type" value="Genomic_DNA"/>
</dbReference>
<dbReference type="OrthoDB" id="9793825at2"/>
<dbReference type="InterPro" id="IPR051911">
    <property type="entry name" value="SDR_oxidoreductase"/>
</dbReference>
<name>K2Q962_9HYPH</name>
<dbReference type="eggNOG" id="COG1028">
    <property type="taxonomic scope" value="Bacteria"/>
</dbReference>
<dbReference type="Gene3D" id="3.40.50.720">
    <property type="entry name" value="NAD(P)-binding Rossmann-like Domain"/>
    <property type="match status" value="1"/>
</dbReference>
<evidence type="ECO:0000313" key="5">
    <source>
        <dbReference type="Proteomes" id="UP000007123"/>
    </source>
</evidence>
<accession>K2Q962</accession>
<protein>
    <submittedName>
        <fullName evidence="4">Short-chain alcohol dehydrogenase-like protein</fullName>
    </submittedName>
</protein>
<dbReference type="InterPro" id="IPR036291">
    <property type="entry name" value="NAD(P)-bd_dom_sf"/>
</dbReference>
<evidence type="ECO:0000256" key="2">
    <source>
        <dbReference type="ARBA" id="ARBA00023002"/>
    </source>
</evidence>
<reference evidence="4 5" key="1">
    <citation type="journal article" date="2012" name="J. Bacteriol.">
        <title>Draft Genome Sequence of Agrobacterium albertimagni Strain AOL15.</title>
        <authorList>
            <person name="Trimble W.L."/>
            <person name="Phung le T."/>
            <person name="Meyer F."/>
            <person name="Gilbert J.A."/>
            <person name="Silver S."/>
        </authorList>
    </citation>
    <scope>NUCLEOTIDE SEQUENCE [LARGE SCALE GENOMIC DNA]</scope>
    <source>
        <strain evidence="4 5">AOL15</strain>
    </source>
</reference>
<dbReference type="Pfam" id="PF00106">
    <property type="entry name" value="adh_short"/>
    <property type="match status" value="1"/>
</dbReference>
<dbReference type="PANTHER" id="PTHR43976:SF16">
    <property type="entry name" value="SHORT-CHAIN DEHYDROGENASE_REDUCTASE FAMILY PROTEIN"/>
    <property type="match status" value="1"/>
</dbReference>
<dbReference type="InterPro" id="IPR020904">
    <property type="entry name" value="Sc_DH/Rdtase_CS"/>
</dbReference>
<dbReference type="STRING" id="1156935.QWE_00795"/>
<keyword evidence="2" id="KW-0560">Oxidoreductase</keyword>
<comment type="similarity">
    <text evidence="1 3">Belongs to the short-chain dehydrogenases/reductases (SDR) family.</text>
</comment>
<dbReference type="Proteomes" id="UP000007123">
    <property type="component" value="Unassembled WGS sequence"/>
</dbReference>
<comment type="caution">
    <text evidence="4">The sequence shown here is derived from an EMBL/GenBank/DDBJ whole genome shotgun (WGS) entry which is preliminary data.</text>
</comment>
<dbReference type="PATRIC" id="fig|1156935.5.peg.158"/>